<comment type="subcellular location">
    <subcellularLocation>
        <location evidence="1">Nucleus</location>
    </subcellularLocation>
</comment>
<feature type="compositionally biased region" description="Basic and acidic residues" evidence="10">
    <location>
        <begin position="527"/>
        <end position="543"/>
    </location>
</feature>
<accession>A0A8H7UK52</accession>
<dbReference type="Pfam" id="PF14570">
    <property type="entry name" value="zf-RING_4"/>
    <property type="match status" value="1"/>
</dbReference>
<dbReference type="InterPro" id="IPR035979">
    <property type="entry name" value="RBD_domain_sf"/>
</dbReference>
<dbReference type="GO" id="GO:0008270">
    <property type="term" value="F:zinc ion binding"/>
    <property type="evidence" value="ECO:0007669"/>
    <property type="project" value="UniProtKB-KW"/>
</dbReference>
<dbReference type="SMART" id="SM00361">
    <property type="entry name" value="RRM_1"/>
    <property type="match status" value="1"/>
</dbReference>
<sequence>NIMLNSDDEDLDCPLCMEELDIADRNFRPCPCGYQVCRFCWHHIRENLNSRCPACRREYTEQSVEFQPVSSDEIARIKREKKEKDKEQKDMELANRKHLANMRVIQNNLAYVIGLHPKYAIEEIIRSNDFFGQYGKISKLVINKRPALASTTNTSSLPPSVGIYITYQRKEDAVRCIQAVDGSMIGGRVLRASLGTTKYCTYYLRNIPCPNPACMYLHEPGDDADSISKEELASGKHKMRDSMTSEFGPRSHVFDNRSYSSAENSPISSPAIHHNHRTLSTIESVANISYKTPTARYEHSKQSYFDDQPSPEPTRPALPSTASWARSASGSTTPTTKQHYTQTPDLISDNFGPSLAAAVALAQKANHHGVKTKYEKRKTKKENVPLHLKNSRAFQLQNASVADADESGDENTSEPEQARIIDPLSYFVLGMDANELVVSSPSSQSSEIPLGIEALRPGEITPDDDKEVEQEDTVQTGIAFLKYGIAKFSNQGTVFDPWLEPSLLQHSSPSNATIPISTPVRSTFRSPRREQASLYDRSDRDSPKLASPASNLGMQHSPKRPVVDINPHSAFLLSALQPHNVEQQPVQSTQPNAPPGIDRQPLVNRNSSVPFQSKTSTTMSAFSNLAALNAASTRNLSPSTTKAQSVHAAPSPIPFELSSPNVVRQRSPQQAAQLLSQLTASSKNVGKENVPTSASGDNRGENRRLRVFQGMRGENDGQVSARARADYATESDMKAFFDNHSISPSFSVREMPKLTSNDQTFGAGSDMGLHSIQSSRIEDGPFNTQQPTTSKFSFANSAQSPGLASSTSSPKSSPYGPETPSHMGELRFSPISLETLMAAAPNSKTRVELSPMAYMNNHYNSVPAKNYEQETQQANEEAAQLQNRLRALIQKNKATMFS</sequence>
<feature type="non-terminal residue" evidence="13">
    <location>
        <position position="1"/>
    </location>
</feature>
<keyword evidence="2 8" id="KW-0479">Metal-binding</keyword>
<feature type="region of interest" description="Disordered" evidence="10">
    <location>
        <begin position="582"/>
        <end position="611"/>
    </location>
</feature>
<dbReference type="FunFam" id="3.30.40.10:FF:000006">
    <property type="entry name" value="CCR4-NOT transcription complex subunit 4"/>
    <property type="match status" value="1"/>
</dbReference>
<dbReference type="GO" id="GO:0004842">
    <property type="term" value="F:ubiquitin-protein transferase activity"/>
    <property type="evidence" value="ECO:0007669"/>
    <property type="project" value="InterPro"/>
</dbReference>
<dbReference type="InterPro" id="IPR013083">
    <property type="entry name" value="Znf_RING/FYVE/PHD"/>
</dbReference>
<organism evidence="13 14">
    <name type="scientific">Mortierella isabellina</name>
    <name type="common">Filamentous fungus</name>
    <name type="synonym">Umbelopsis isabellina</name>
    <dbReference type="NCBI Taxonomy" id="91625"/>
    <lineage>
        <taxon>Eukaryota</taxon>
        <taxon>Fungi</taxon>
        <taxon>Fungi incertae sedis</taxon>
        <taxon>Mucoromycota</taxon>
        <taxon>Mucoromycotina</taxon>
        <taxon>Umbelopsidomycetes</taxon>
        <taxon>Umbelopsidales</taxon>
        <taxon>Umbelopsidaceae</taxon>
        <taxon>Umbelopsis</taxon>
    </lineage>
</organism>
<dbReference type="OrthoDB" id="1923159at2759"/>
<evidence type="ECO:0000259" key="11">
    <source>
        <dbReference type="PROSITE" id="PS50089"/>
    </source>
</evidence>
<keyword evidence="14" id="KW-1185">Reference proteome</keyword>
<dbReference type="GO" id="GO:0030014">
    <property type="term" value="C:CCR4-NOT complex"/>
    <property type="evidence" value="ECO:0007669"/>
    <property type="project" value="InterPro"/>
</dbReference>
<dbReference type="PANTHER" id="PTHR12603:SF0">
    <property type="entry name" value="CCR4-NOT TRANSCRIPTION COMPLEX SUBUNIT 4"/>
    <property type="match status" value="1"/>
</dbReference>
<feature type="compositionally biased region" description="Low complexity" evidence="10">
    <location>
        <begin position="797"/>
        <end position="816"/>
    </location>
</feature>
<dbReference type="GO" id="GO:0016567">
    <property type="term" value="P:protein ubiquitination"/>
    <property type="evidence" value="ECO:0007669"/>
    <property type="project" value="TreeGrafter"/>
</dbReference>
<reference evidence="13" key="1">
    <citation type="submission" date="2020-12" db="EMBL/GenBank/DDBJ databases">
        <title>Metabolic potential, ecology and presence of endohyphal bacteria is reflected in genomic diversity of Mucoromycotina.</title>
        <authorList>
            <person name="Muszewska A."/>
            <person name="Okrasinska A."/>
            <person name="Steczkiewicz K."/>
            <person name="Drgas O."/>
            <person name="Orlowska M."/>
            <person name="Perlinska-Lenart U."/>
            <person name="Aleksandrzak-Piekarczyk T."/>
            <person name="Szatraj K."/>
            <person name="Zielenkiewicz U."/>
            <person name="Pilsyk S."/>
            <person name="Malc E."/>
            <person name="Mieczkowski P."/>
            <person name="Kruszewska J.S."/>
            <person name="Biernat P."/>
            <person name="Pawlowska J."/>
        </authorList>
    </citation>
    <scope>NUCLEOTIDE SEQUENCE</scope>
    <source>
        <strain evidence="13">WA0000067209</strain>
    </source>
</reference>
<evidence type="ECO:0000256" key="2">
    <source>
        <dbReference type="ARBA" id="ARBA00022723"/>
    </source>
</evidence>
<evidence type="ECO:0000313" key="14">
    <source>
        <dbReference type="Proteomes" id="UP000654370"/>
    </source>
</evidence>
<feature type="region of interest" description="Disordered" evidence="10">
    <location>
        <begin position="297"/>
        <end position="346"/>
    </location>
</feature>
<keyword evidence="3 8" id="KW-0863">Zinc-finger</keyword>
<dbReference type="CDD" id="cd12438">
    <property type="entry name" value="RRM_CNOT4"/>
    <property type="match status" value="1"/>
</dbReference>
<dbReference type="PANTHER" id="PTHR12603">
    <property type="entry name" value="CCR4-NOT TRANSCRIPTION COMPLEX RELATED"/>
    <property type="match status" value="1"/>
</dbReference>
<gene>
    <name evidence="13" type="ORF">INT43_002563</name>
</gene>
<dbReference type="InterPro" id="IPR039515">
    <property type="entry name" value="NOT4_mRING-HC-C4C4"/>
</dbReference>
<feature type="compositionally biased region" description="Polar residues" evidence="10">
    <location>
        <begin position="582"/>
        <end position="591"/>
    </location>
</feature>
<evidence type="ECO:0000256" key="3">
    <source>
        <dbReference type="ARBA" id="ARBA00022771"/>
    </source>
</evidence>
<evidence type="ECO:0000256" key="4">
    <source>
        <dbReference type="ARBA" id="ARBA00022833"/>
    </source>
</evidence>
<dbReference type="AlphaFoldDB" id="A0A8H7UK52"/>
<feature type="compositionally biased region" description="Polar residues" evidence="10">
    <location>
        <begin position="507"/>
        <end position="525"/>
    </location>
</feature>
<keyword evidence="4 8" id="KW-0862">Zinc</keyword>
<dbReference type="PROSITE" id="PS50103">
    <property type="entry name" value="ZF_C3H1"/>
    <property type="match status" value="1"/>
</dbReference>
<comment type="caution">
    <text evidence="13">The sequence shown here is derived from an EMBL/GenBank/DDBJ whole genome shotgun (WGS) entry which is preliminary data.</text>
</comment>
<feature type="compositionally biased region" description="Polar residues" evidence="10">
    <location>
        <begin position="782"/>
        <end position="796"/>
    </location>
</feature>
<feature type="domain" description="RING-type" evidence="11">
    <location>
        <begin position="13"/>
        <end position="56"/>
    </location>
</feature>
<dbReference type="GO" id="GO:0003723">
    <property type="term" value="F:RNA binding"/>
    <property type="evidence" value="ECO:0007669"/>
    <property type="project" value="UniProtKB-KW"/>
</dbReference>
<feature type="coiled-coil region" evidence="9">
    <location>
        <begin position="864"/>
        <end position="891"/>
    </location>
</feature>
<evidence type="ECO:0008006" key="15">
    <source>
        <dbReference type="Google" id="ProtNLM"/>
    </source>
</evidence>
<dbReference type="CDD" id="cd16618">
    <property type="entry name" value="mRING-HC-C4C4_CNOT4"/>
    <property type="match status" value="1"/>
</dbReference>
<dbReference type="InterPro" id="IPR012677">
    <property type="entry name" value="Nucleotide-bd_a/b_plait_sf"/>
</dbReference>
<feature type="region of interest" description="Disordered" evidence="10">
    <location>
        <begin position="678"/>
        <end position="703"/>
    </location>
</feature>
<dbReference type="SUPFAM" id="SSF57850">
    <property type="entry name" value="RING/U-box"/>
    <property type="match status" value="1"/>
</dbReference>
<dbReference type="InterPro" id="IPR039780">
    <property type="entry name" value="Mot2"/>
</dbReference>
<feature type="compositionally biased region" description="Polar residues" evidence="10">
    <location>
        <begin position="320"/>
        <end position="331"/>
    </location>
</feature>
<evidence type="ECO:0000256" key="1">
    <source>
        <dbReference type="ARBA" id="ARBA00004123"/>
    </source>
</evidence>
<dbReference type="PROSITE" id="PS50089">
    <property type="entry name" value="ZF_RING_2"/>
    <property type="match status" value="1"/>
</dbReference>
<evidence type="ECO:0000256" key="9">
    <source>
        <dbReference type="SAM" id="Coils"/>
    </source>
</evidence>
<dbReference type="SUPFAM" id="SSF54928">
    <property type="entry name" value="RNA-binding domain, RBD"/>
    <property type="match status" value="1"/>
</dbReference>
<dbReference type="Gene3D" id="3.30.40.10">
    <property type="entry name" value="Zinc/RING finger domain, C3HC4 (zinc finger)"/>
    <property type="match status" value="1"/>
</dbReference>
<evidence type="ECO:0000256" key="6">
    <source>
        <dbReference type="ARBA" id="ARBA00023054"/>
    </source>
</evidence>
<proteinExistence type="predicted"/>
<dbReference type="Proteomes" id="UP000654370">
    <property type="component" value="Unassembled WGS sequence"/>
</dbReference>
<dbReference type="InterPro" id="IPR001841">
    <property type="entry name" value="Znf_RING"/>
</dbReference>
<dbReference type="InterPro" id="IPR034261">
    <property type="entry name" value="CNOT4_RRM"/>
</dbReference>
<feature type="domain" description="C3H1-type" evidence="12">
    <location>
        <begin position="194"/>
        <end position="221"/>
    </location>
</feature>
<feature type="zinc finger region" description="C3H1-type" evidence="8">
    <location>
        <begin position="194"/>
        <end position="221"/>
    </location>
</feature>
<feature type="region of interest" description="Disordered" evidence="10">
    <location>
        <begin position="777"/>
        <end position="825"/>
    </location>
</feature>
<feature type="compositionally biased region" description="Low complexity" evidence="10">
    <location>
        <begin position="332"/>
        <end position="344"/>
    </location>
</feature>
<evidence type="ECO:0000259" key="12">
    <source>
        <dbReference type="PROSITE" id="PS50103"/>
    </source>
</evidence>
<dbReference type="GO" id="GO:0005634">
    <property type="term" value="C:nucleus"/>
    <property type="evidence" value="ECO:0007669"/>
    <property type="project" value="UniProtKB-SubCell"/>
</dbReference>
<keyword evidence="6 9" id="KW-0175">Coiled coil</keyword>
<dbReference type="InterPro" id="IPR000571">
    <property type="entry name" value="Znf_CCCH"/>
</dbReference>
<dbReference type="EMBL" id="JAEPQZ010000001">
    <property type="protein sequence ID" value="KAG2186125.1"/>
    <property type="molecule type" value="Genomic_DNA"/>
</dbReference>
<evidence type="ECO:0000256" key="5">
    <source>
        <dbReference type="ARBA" id="ARBA00022884"/>
    </source>
</evidence>
<feature type="region of interest" description="Disordered" evidence="10">
    <location>
        <begin position="507"/>
        <end position="563"/>
    </location>
</feature>
<evidence type="ECO:0000256" key="10">
    <source>
        <dbReference type="SAM" id="MobiDB-lite"/>
    </source>
</evidence>
<dbReference type="InterPro" id="IPR003954">
    <property type="entry name" value="RRM_euk-type"/>
</dbReference>
<dbReference type="Gene3D" id="3.30.70.330">
    <property type="match status" value="1"/>
</dbReference>
<protein>
    <recommendedName>
        <fullName evidence="15">CCR4-NOT transcription complex subunit 4</fullName>
    </recommendedName>
</protein>
<name>A0A8H7UK52_MORIS</name>
<evidence type="ECO:0000256" key="8">
    <source>
        <dbReference type="PROSITE-ProRule" id="PRU00723"/>
    </source>
</evidence>
<keyword evidence="7" id="KW-0539">Nucleus</keyword>
<evidence type="ECO:0000256" key="7">
    <source>
        <dbReference type="ARBA" id="ARBA00023242"/>
    </source>
</evidence>
<keyword evidence="5" id="KW-0694">RNA-binding</keyword>
<evidence type="ECO:0000313" key="13">
    <source>
        <dbReference type="EMBL" id="KAG2186125.1"/>
    </source>
</evidence>